<dbReference type="SUPFAM" id="SSF54373">
    <property type="entry name" value="FAD-linked reductases, C-terminal domain"/>
    <property type="match status" value="1"/>
</dbReference>
<evidence type="ECO:0000313" key="7">
    <source>
        <dbReference type="EMBL" id="ORX97449.1"/>
    </source>
</evidence>
<dbReference type="InterPro" id="IPR035971">
    <property type="entry name" value="CBD_sf"/>
</dbReference>
<feature type="region of interest" description="Disordered" evidence="4">
    <location>
        <begin position="216"/>
        <end position="236"/>
    </location>
</feature>
<comment type="similarity">
    <text evidence="1 3">Belongs to the GMC oxidoreductase family.</text>
</comment>
<evidence type="ECO:0000259" key="6">
    <source>
        <dbReference type="PROSITE" id="PS51164"/>
    </source>
</evidence>
<evidence type="ECO:0000256" key="5">
    <source>
        <dbReference type="SAM" id="SignalP"/>
    </source>
</evidence>
<proteinExistence type="inferred from homology"/>
<dbReference type="PROSITE" id="PS51164">
    <property type="entry name" value="CBM1_2"/>
    <property type="match status" value="1"/>
</dbReference>
<organism evidence="7 8">
    <name type="scientific">Clohesyomyces aquaticus</name>
    <dbReference type="NCBI Taxonomy" id="1231657"/>
    <lineage>
        <taxon>Eukaryota</taxon>
        <taxon>Fungi</taxon>
        <taxon>Dikarya</taxon>
        <taxon>Ascomycota</taxon>
        <taxon>Pezizomycotina</taxon>
        <taxon>Dothideomycetes</taxon>
        <taxon>Pleosporomycetidae</taxon>
        <taxon>Pleosporales</taxon>
        <taxon>Lindgomycetaceae</taxon>
        <taxon>Clohesyomyces</taxon>
    </lineage>
</organism>
<dbReference type="EMBL" id="MCFA01000234">
    <property type="protein sequence ID" value="ORX97449.1"/>
    <property type="molecule type" value="Genomic_DNA"/>
</dbReference>
<sequence length="827" mass="87477">MKVPTFIKAASLLAPLLAPLADAQDVYTDAKTGIIFSRTVVGTDQTSGGFQWGYALPATAGGTNDEYIGYMVGSLQSGRKGWSGISHGGGMPNALLLIAWPESNAIKTKFVYAGGYVTPEDYTGNATLTQISSSVNDTHFELIYRCQWCWVWNQKGAEGSQLPTTDVMVVGWAQHKDVPSNPLVFHNNGQSQFGAPVSPARQSSYAAWITKYGGGTTPSGTPSTTPSATPSATPTGCVGTPAPSGTYDYIVIGAGAGGIPVADKLSEGGKSVLLIEKGPPSSGRYGGTMKPDWLKDTNLTRFDVPGLCNEIWVDSAGIACTDIDQMAGCVLGGGTAVNAALWWNPNPIDWDYNFPTGWKSADMSAATKRVFSRIPGTDHPSMDGKLYKQEGFNVLSTALAADGWKSVTANNVPSQKNRVYAHTPYMYSGGERGGPMATYLVSATGRKNFKLWMNTAVRRVVRTGGTATGVELDGGNGGYCGTVKLNPGGRVILSAGTFGSTKLLFRSGIGPKDQLTIVKNSATDGATMINSTEWINLPVGQNLNDHVNTDLVVRHPNVSFYDFYEAFNTPISSDKDAYLQKRSGILAQSAPNIGPMFWEVLKGSDGIERSLQWTARVEPSPPATDNTSMTMSQYLGRGSTSRGVLSINGALGMYVSKAPYLQTKEDLEVVIQGIKNLQKAIAKVPEIVWEVPAPNVTVEDYVKSLPLTPAARRANHWIGTAKLGTDSGLTGGTSVVDVNTQVYGTTNIHVVDASIFPGHITTNPSAYIVVAGEQAAAKILALGPAKGGASGSVAHYGQCGGSGYTGATTCVSPYKCAKQNDYYSQCL</sequence>
<dbReference type="Gene3D" id="3.50.50.60">
    <property type="entry name" value="FAD/NAD(P)-binding domain"/>
    <property type="match status" value="1"/>
</dbReference>
<dbReference type="Gene3D" id="2.60.40.1210">
    <property type="entry name" value="Cellobiose dehydrogenase, cytochrome domain"/>
    <property type="match status" value="1"/>
</dbReference>
<feature type="chain" id="PRO_5012734070" description="CBM1 domain-containing protein" evidence="5">
    <location>
        <begin position="24"/>
        <end position="827"/>
    </location>
</feature>
<dbReference type="SUPFAM" id="SSF49344">
    <property type="entry name" value="CBD9-like"/>
    <property type="match status" value="1"/>
</dbReference>
<dbReference type="Pfam" id="PF16010">
    <property type="entry name" value="CDH-cyt"/>
    <property type="match status" value="1"/>
</dbReference>
<dbReference type="GO" id="GO:0050660">
    <property type="term" value="F:flavin adenine dinucleotide binding"/>
    <property type="evidence" value="ECO:0007669"/>
    <property type="project" value="InterPro"/>
</dbReference>
<dbReference type="AlphaFoldDB" id="A0A1Y1YHK1"/>
<keyword evidence="3" id="KW-0285">Flavoprotein</keyword>
<feature type="signal peptide" evidence="5">
    <location>
        <begin position="1"/>
        <end position="23"/>
    </location>
</feature>
<feature type="compositionally biased region" description="Low complexity" evidence="4">
    <location>
        <begin position="218"/>
        <end position="236"/>
    </location>
</feature>
<keyword evidence="8" id="KW-1185">Reference proteome</keyword>
<dbReference type="InterPro" id="IPR015920">
    <property type="entry name" value="Cellobiose_DH-like_cyt"/>
</dbReference>
<evidence type="ECO:0000256" key="3">
    <source>
        <dbReference type="RuleBase" id="RU003968"/>
    </source>
</evidence>
<dbReference type="PROSITE" id="PS00623">
    <property type="entry name" value="GMC_OXRED_1"/>
    <property type="match status" value="1"/>
</dbReference>
<dbReference type="STRING" id="1231657.A0A1Y1YHK1"/>
<accession>A0A1Y1YHK1</accession>
<protein>
    <recommendedName>
        <fullName evidence="6">CBM1 domain-containing protein</fullName>
    </recommendedName>
</protein>
<dbReference type="GO" id="GO:0030248">
    <property type="term" value="F:cellulose binding"/>
    <property type="evidence" value="ECO:0007669"/>
    <property type="project" value="InterPro"/>
</dbReference>
<evidence type="ECO:0000256" key="2">
    <source>
        <dbReference type="ARBA" id="ARBA00022729"/>
    </source>
</evidence>
<dbReference type="GO" id="GO:0016614">
    <property type="term" value="F:oxidoreductase activity, acting on CH-OH group of donors"/>
    <property type="evidence" value="ECO:0007669"/>
    <property type="project" value="InterPro"/>
</dbReference>
<reference evidence="7 8" key="1">
    <citation type="submission" date="2016-07" db="EMBL/GenBank/DDBJ databases">
        <title>Pervasive Adenine N6-methylation of Active Genes in Fungi.</title>
        <authorList>
            <consortium name="DOE Joint Genome Institute"/>
            <person name="Mondo S.J."/>
            <person name="Dannebaum R.O."/>
            <person name="Kuo R.C."/>
            <person name="Labutti K."/>
            <person name="Haridas S."/>
            <person name="Kuo A."/>
            <person name="Salamov A."/>
            <person name="Ahrendt S.R."/>
            <person name="Lipzen A."/>
            <person name="Sullivan W."/>
            <person name="Andreopoulos W.B."/>
            <person name="Clum A."/>
            <person name="Lindquist E."/>
            <person name="Daum C."/>
            <person name="Ramamoorthy G.K."/>
            <person name="Gryganskyi A."/>
            <person name="Culley D."/>
            <person name="Magnuson J.K."/>
            <person name="James T.Y."/>
            <person name="O'Malley M.A."/>
            <person name="Stajich J.E."/>
            <person name="Spatafora J.W."/>
            <person name="Visel A."/>
            <person name="Grigoriev I.V."/>
        </authorList>
    </citation>
    <scope>NUCLEOTIDE SEQUENCE [LARGE SCALE GENOMIC DNA]</scope>
    <source>
        <strain evidence="7 8">CBS 115471</strain>
    </source>
</reference>
<evidence type="ECO:0000313" key="8">
    <source>
        <dbReference type="Proteomes" id="UP000193144"/>
    </source>
</evidence>
<dbReference type="Gene3D" id="3.30.410.10">
    <property type="entry name" value="Cholesterol Oxidase, domain 2"/>
    <property type="match status" value="1"/>
</dbReference>
<dbReference type="Pfam" id="PF00732">
    <property type="entry name" value="GMC_oxred_N"/>
    <property type="match status" value="1"/>
</dbReference>
<dbReference type="Proteomes" id="UP000193144">
    <property type="component" value="Unassembled WGS sequence"/>
</dbReference>
<gene>
    <name evidence="7" type="ORF">BCR34DRAFT_577937</name>
</gene>
<dbReference type="PROSITE" id="PS00562">
    <property type="entry name" value="CBM1_1"/>
    <property type="match status" value="1"/>
</dbReference>
<keyword evidence="2 5" id="KW-0732">Signal</keyword>
<dbReference type="CDD" id="cd09630">
    <property type="entry name" value="CDH_like_cytochrome"/>
    <property type="match status" value="1"/>
</dbReference>
<dbReference type="PANTHER" id="PTHR47190">
    <property type="entry name" value="DEHYDROGENASE, PUTATIVE-RELATED"/>
    <property type="match status" value="1"/>
</dbReference>
<dbReference type="InterPro" id="IPR000254">
    <property type="entry name" value="CBD"/>
</dbReference>
<dbReference type="PANTHER" id="PTHR47190:SF2">
    <property type="entry name" value="CELLOBIOSE DEHYDROGENASE (AFU_ORTHOLOGUE AFUA_2G17620)"/>
    <property type="match status" value="1"/>
</dbReference>
<dbReference type="Pfam" id="PF05199">
    <property type="entry name" value="GMC_oxred_C"/>
    <property type="match status" value="1"/>
</dbReference>
<name>A0A1Y1YHK1_9PLEO</name>
<dbReference type="GO" id="GO:0005975">
    <property type="term" value="P:carbohydrate metabolic process"/>
    <property type="evidence" value="ECO:0007669"/>
    <property type="project" value="InterPro"/>
</dbReference>
<evidence type="ECO:0000256" key="1">
    <source>
        <dbReference type="ARBA" id="ARBA00010790"/>
    </source>
</evidence>
<evidence type="ECO:0000256" key="4">
    <source>
        <dbReference type="SAM" id="MobiDB-lite"/>
    </source>
</evidence>
<dbReference type="SUPFAM" id="SSF57180">
    <property type="entry name" value="Cellulose-binding domain"/>
    <property type="match status" value="1"/>
</dbReference>
<dbReference type="OrthoDB" id="413885at2759"/>
<dbReference type="SUPFAM" id="SSF51905">
    <property type="entry name" value="FAD/NAD(P)-binding domain"/>
    <property type="match status" value="1"/>
</dbReference>
<dbReference type="GO" id="GO:0005576">
    <property type="term" value="C:extracellular region"/>
    <property type="evidence" value="ECO:0007669"/>
    <property type="project" value="InterPro"/>
</dbReference>
<keyword evidence="3" id="KW-0274">FAD</keyword>
<dbReference type="SMART" id="SM00236">
    <property type="entry name" value="fCBD"/>
    <property type="match status" value="1"/>
</dbReference>
<feature type="domain" description="CBM1" evidence="6">
    <location>
        <begin position="791"/>
        <end position="827"/>
    </location>
</feature>
<dbReference type="Pfam" id="PF00734">
    <property type="entry name" value="CBM_1"/>
    <property type="match status" value="1"/>
</dbReference>
<dbReference type="InterPro" id="IPR000172">
    <property type="entry name" value="GMC_OxRdtase_N"/>
</dbReference>
<dbReference type="InterPro" id="IPR007867">
    <property type="entry name" value="GMC_OxRtase_C"/>
</dbReference>
<comment type="caution">
    <text evidence="7">The sequence shown here is derived from an EMBL/GenBank/DDBJ whole genome shotgun (WGS) entry which is preliminary data.</text>
</comment>
<dbReference type="InterPro" id="IPR053208">
    <property type="entry name" value="GMC_Oxidoreductase_CD"/>
</dbReference>
<dbReference type="InterPro" id="IPR036188">
    <property type="entry name" value="FAD/NAD-bd_sf"/>
</dbReference>